<name>A0A7D5KPC8_9EURY</name>
<geneLocation type="plasmid" evidence="1 2">
    <name>unnamed3</name>
</geneLocation>
<evidence type="ECO:0000313" key="2">
    <source>
        <dbReference type="Proteomes" id="UP000509750"/>
    </source>
</evidence>
<dbReference type="Proteomes" id="UP000509750">
    <property type="component" value="Plasmid unnamed3"/>
</dbReference>
<dbReference type="RefSeq" id="WP_179171709.1">
    <property type="nucleotide sequence ID" value="NZ_CP058532.1"/>
</dbReference>
<proteinExistence type="predicted"/>
<dbReference type="KEGG" id="halg:HUG10_21345"/>
<sequence>MALEDRLEDHLDELRATHEEQIDEYVRAAYDEGLYHEAVWLRNLGAQLSNPTPDPDGALERIRYRTQARVEWYDEALRTAVLDNVDSDDESAYETLASLYDDGLTVDRRGESEEIKWVNPDGSAVLQDREVFYLLTVTPETYYDWATAIAVIEARNVGRVAIQLECEEVMGHVWVDPLDESTTPMAARLHGETYGRDGVPFYPPVTEHGRSRVWPLFQAGSGPAEQLPSVDELVDQRERWFVNYSRMQKGELLSDDWADEPVDLSEHNVEFIYRQLLPRNLDQYLPSHAE</sequence>
<protein>
    <submittedName>
        <fullName evidence="1">Uncharacterized protein</fullName>
    </submittedName>
</protein>
<accession>A0A7D5KPC8</accession>
<organism evidence="1 2">
    <name type="scientific">Halorarum halophilum</name>
    <dbReference type="NCBI Taxonomy" id="2743090"/>
    <lineage>
        <taxon>Archaea</taxon>
        <taxon>Methanobacteriati</taxon>
        <taxon>Methanobacteriota</taxon>
        <taxon>Stenosarchaea group</taxon>
        <taxon>Halobacteria</taxon>
        <taxon>Halobacteriales</taxon>
        <taxon>Haloferacaceae</taxon>
        <taxon>Halorarum</taxon>
    </lineage>
</organism>
<reference evidence="1 2" key="1">
    <citation type="submission" date="2020-07" db="EMBL/GenBank/DDBJ databases">
        <title>Gai3-2, isolated from salt lake.</title>
        <authorList>
            <person name="Cui H."/>
            <person name="Shi X."/>
        </authorList>
    </citation>
    <scope>NUCLEOTIDE SEQUENCE [LARGE SCALE GENOMIC DNA]</scope>
    <source>
        <strain evidence="1 2">Gai3-2</strain>
        <plasmid evidence="1 2">unnamed3</plasmid>
    </source>
</reference>
<keyword evidence="1" id="KW-0614">Plasmid</keyword>
<evidence type="ECO:0000313" key="1">
    <source>
        <dbReference type="EMBL" id="QLG30135.1"/>
    </source>
</evidence>
<dbReference type="GeneID" id="56031436"/>
<dbReference type="EMBL" id="CP058532">
    <property type="protein sequence ID" value="QLG30135.1"/>
    <property type="molecule type" value="Genomic_DNA"/>
</dbReference>
<dbReference type="AlphaFoldDB" id="A0A7D5KPC8"/>
<gene>
    <name evidence="1" type="ORF">HUG10_21345</name>
</gene>
<keyword evidence="2" id="KW-1185">Reference proteome</keyword>